<feature type="region of interest" description="Disordered" evidence="1">
    <location>
        <begin position="1"/>
        <end position="46"/>
    </location>
</feature>
<dbReference type="GO" id="GO:1903394">
    <property type="term" value="P:protein localization to kinetochore involved in kinetochore assembly"/>
    <property type="evidence" value="ECO:0007669"/>
    <property type="project" value="TreeGrafter"/>
</dbReference>
<dbReference type="Pfam" id="PF24515">
    <property type="entry name" value="ARM_KNTC1_3rd"/>
    <property type="match status" value="1"/>
</dbReference>
<name>A0A4P9XDU7_9FUNG</name>
<feature type="compositionally biased region" description="Polar residues" evidence="1">
    <location>
        <begin position="167"/>
        <end position="191"/>
    </location>
</feature>
<proteinExistence type="predicted"/>
<feature type="domain" description="RZZ complex subunit KNTC1/ROD C-terminal" evidence="2">
    <location>
        <begin position="2135"/>
        <end position="2582"/>
    </location>
</feature>
<evidence type="ECO:0000256" key="1">
    <source>
        <dbReference type="SAM" id="MobiDB-lite"/>
    </source>
</evidence>
<reference evidence="6" key="1">
    <citation type="journal article" date="2018" name="Nat. Microbiol.">
        <title>Leveraging single-cell genomics to expand the fungal tree of life.</title>
        <authorList>
            <person name="Ahrendt S.R."/>
            <person name="Quandt C.A."/>
            <person name="Ciobanu D."/>
            <person name="Clum A."/>
            <person name="Salamov A."/>
            <person name="Andreopoulos B."/>
            <person name="Cheng J.F."/>
            <person name="Woyke T."/>
            <person name="Pelin A."/>
            <person name="Henrissat B."/>
            <person name="Reynolds N.K."/>
            <person name="Benny G.L."/>
            <person name="Smith M.E."/>
            <person name="James T.Y."/>
            <person name="Grigoriev I.V."/>
        </authorList>
    </citation>
    <scope>NUCLEOTIDE SEQUENCE [LARGE SCALE GENOMIC DNA]</scope>
    <source>
        <strain evidence="6">ATCC 52028</strain>
    </source>
</reference>
<accession>A0A4P9XDU7</accession>
<dbReference type="PANTHER" id="PTHR15688:SF1">
    <property type="entry name" value="KINETOCHORE-ASSOCIATED PROTEIN 1"/>
    <property type="match status" value="1"/>
</dbReference>
<dbReference type="Pfam" id="PF24520">
    <property type="entry name" value="ARM_KNTC1_1st"/>
    <property type="match status" value="1"/>
</dbReference>
<dbReference type="GO" id="GO:1990423">
    <property type="term" value="C:RZZ complex"/>
    <property type="evidence" value="ECO:0007669"/>
    <property type="project" value="TreeGrafter"/>
</dbReference>
<dbReference type="InterPro" id="IPR055405">
    <property type="entry name" value="ARM_KNTC1_3rd"/>
</dbReference>
<dbReference type="GO" id="GO:0005828">
    <property type="term" value="C:kinetochore microtubule"/>
    <property type="evidence" value="ECO:0007669"/>
    <property type="project" value="TreeGrafter"/>
</dbReference>
<feature type="region of interest" description="Disordered" evidence="1">
    <location>
        <begin position="160"/>
        <end position="218"/>
    </location>
</feature>
<protein>
    <submittedName>
        <fullName evidence="5">Uncharacterized protein</fullName>
    </submittedName>
</protein>
<dbReference type="OrthoDB" id="343783at2759"/>
<dbReference type="GO" id="GO:0007094">
    <property type="term" value="P:mitotic spindle assembly checkpoint signaling"/>
    <property type="evidence" value="ECO:0007669"/>
    <property type="project" value="TreeGrafter"/>
</dbReference>
<keyword evidence="6" id="KW-1185">Reference proteome</keyword>
<feature type="domain" description="KNTC1 first ARM-repeats" evidence="4">
    <location>
        <begin position="501"/>
        <end position="734"/>
    </location>
</feature>
<feature type="compositionally biased region" description="Polar residues" evidence="1">
    <location>
        <begin position="1560"/>
        <end position="1572"/>
    </location>
</feature>
<dbReference type="GO" id="GO:0000070">
    <property type="term" value="P:mitotic sister chromatid segregation"/>
    <property type="evidence" value="ECO:0007669"/>
    <property type="project" value="TreeGrafter"/>
</dbReference>
<dbReference type="Proteomes" id="UP000274922">
    <property type="component" value="Unassembled WGS sequence"/>
</dbReference>
<evidence type="ECO:0000259" key="2">
    <source>
        <dbReference type="Pfam" id="PF10493"/>
    </source>
</evidence>
<evidence type="ECO:0000313" key="6">
    <source>
        <dbReference type="Proteomes" id="UP000274922"/>
    </source>
</evidence>
<dbReference type="GO" id="GO:0005737">
    <property type="term" value="C:cytoplasm"/>
    <property type="evidence" value="ECO:0007669"/>
    <property type="project" value="TreeGrafter"/>
</dbReference>
<feature type="region of interest" description="Disordered" evidence="1">
    <location>
        <begin position="1634"/>
        <end position="1663"/>
    </location>
</feature>
<sequence>MLMGAITPLPAARQNRQSREGSPAEDGAYHDHSQPATRPPRAQDMSSSKAQYLTHTLCTFPEFDATQPIGCVAARPHTPTVFVTAGSRIWQINLESRAVEWHTTLEAPPIVQITTNVSKNFLTVLDDAWTLHLVYIPTAQVIFSQRLALMITAGPPVRVTAGHPRPTNASVSGAQRPAQTQGVVLLTSPTDIDSRTSPHASSTHHSSPANVTESSDDSAASAVRSSEDVWIASGHRLLWVGRLQLEAIEQALLTHDLGQAERLKQSIVMQHVAVHATIRSGTLSRHWWTGRHQVLLTHDEGVDVWTVGSDRFAAATASLPSLSASSAGMAVAEPRLVLADQFVNPESHGSQELRNRMAGYCDIHVTDECYYVLTPSHRVHRMDKRTGILLSSLAPQIQPERLLIDRINARLHLIAAIGPQGTTEIYNNENECLFVITPAMIAPHVQVEPHGTTTPTPASMYPFAFKDGSLFLVWGSQVVVWEQDSPESHFERLLIHADLQDLEQAAHLAQQHGFDMQVVLQQKAAYLSQQISEYQAQHLEQGHHEEDPSTQHLLNEMLGVMEEIEDDEFVVNLLLDPPFHFIPSIMQCFNVLQLLLSGMHARASSQDSASQASQTGGFIAALAARMARLETYTLIEPQFNLGQWRLFASLPAARLLAGYLATADLRAATVIWLRHADSDILPHLASFLDMFGQLPMEVIEPWLRNTVIPSIRQSQYAIVLKTWLISKAQLLEQNGMAQKALDVLCACDRLTVLTTGSIVMGTASLHTPAQWTRDVVNGAEVEHLDSRSLGPVKAYWASLPDQTGLSTECAQRADTLRRQLELVLLLKRAFDCDLSVAQLLTMAPEDIIVRAVNCVETSELNAVLTSPALQQICTSLEIAVPDQILAYGSLMTDAPDVDDGLVRAIVCAQNLSHATDVLDLTVEIMTTVVQRCQTGSLDQLGLMDLTSREILPDFRALLDRTLAWDHLKRHEQLIEYLRLLLIKLMLNKYFMLQINFSDTSMARRLLRGIAESHVTGGPTLDETGPPSFSSPVSHDHEAITDGGMLLHVYGHLSPITFYRYRIRALFQHAQYDRIARLLLASQQPHNPTEGVLPLTASDGESVVSGGPGKRSTLPPLTVLTSDKAFFSALTARAFPFSAAKLSVYEMISLLQELLMWIHDQTESLFAELAETAQGVPLLSHDGFLIAEPRWVEAHPERQALCERYRHHVEGAIFLVVTLNECVKDLTARQTPHALYQALARGLGKATGHTYPVTQEQRDSNTASQNEFVNGVMASASGGAQLPHPSQAIVLAVHAMYATHHTVAFWKTVAALQSEMHVVVSPVVFAEDVGVDHYAGELIKVYLTYLNHSSQGADGEAGLIRARLLQLSSILRLPLESKFLMILAHNAIDENRIGTLLVLVHQLLGGNDCMRGPHGQRADHVVAGLYGVLIHLEEKLRADPTLFSTTLPKGCPLPGADAREPQNFCQWMERVACQLVWIRQNKGSSVFVLPKPIIPGLVAASDPAKPPYVSTERLFLLMRLLQIQSELYLVTDKGQYRASLEDPFTHDIPRKYLRTLRGKRSSTPLNDPLSTPAYNHGSGSSSVGDGGHAEYAAGSSRSHGGGIGGGTGSRGHLSDDRRAISDGCSRIDVADSRAGAASSSSFGSGSTLQRSHSSGSRGAGSSLAIAAEPGGSLKRSSSGRYLDDVHSHAVPTSTSSGPTEARSVAPMDARTVADVVVNKSETCGPSLEGFLVMPTTQAMVAMATFFLDAIVTGPDLPAAQPSAATISTTKGKGKGRALVQDAFTSGQDLVDLLMTHRHPMLALMVVEALPSTSSQVQLDLVHHLTRRARVQLMSVILSASQIGPMIALATMTSLPLEDAFNAFKSGLATTGSRDYSRLQLLAQLGYMAGAVWRQRSFMADCEGLARDAGWWRHLRLLDIPFDDTVFRHPELGPPLKSRLLAQLLAKCGHDLELGREYCEDYHLSPEQLIKTYISELLKSELTHGSAARSPSTSVQEFRHRLLVLDEVGQQCAQNWIMHEFIPLVSPYNYELINVLLDEAIRWNVSDAKNQKWLLETLAETTRSHATCSQVELDWLAASPLPRLLLHQSSASAAGTAIGGASQSSMAGPLRSLGETWSDTSLTAGSMSTERVFAMFPSAVHRLPFHASVKHPREVLEHEAKIDTVLQLTPLAQALNISVDSLCYHVIMLELSDPAMAIPSLQGDASSASSSPSVDPATLALVVNGSERMASLVSRVESLIVRMHSVTLLFESATQARRVLKGKSLLQILHLVTAQFEKLCARMHGTSETVVLSDGTSATQGDLFSKLQRYKTWAEMELRLCEFDWPEGLLLMTKPEELIQQLFVSQAPQWHQRAAAVHNLATRIAKDFGLNLEKYQLGLVQAFLSRQVVSPPTQYLPSSHHRLEMEQAEERKLEEGLLLLLTPLSQTAPDDPETEAQMQKTRLRNSVQVLLSCAYQASSKIPTRTRLRALRVLFRLAPTPVLGACGIDYVGTQQYMQMLYYLMDFEELKIVQSLKDFASCPKGALSQSLWLQHRQQPKVLQLVCNIMLDYDVMDEALWERVLRQLLAHGMTTYVLGVLNQLVNSPCSAAVLLAFLPGFSAETLMLILSDTDMYRGIAESHISPSDRLSPTQVLALTTNLIMQLDPNPALDAPRARLVALANGQLRAVAAMLDADDADADADPLATAPFHFVYAACVLRLADALDLTGVPVFDLLDRLVLADGGVHTGGFAGASVAAAALGPILPQFYLAQRVLQLRIFDEIDQLRLYGSLQTQDRKLQDAFLQHLVNADRIENLVTATGGRVAGPTAHGRAAARS</sequence>
<organism evidence="5 6">
    <name type="scientific">Caulochytrium protostelioides</name>
    <dbReference type="NCBI Taxonomy" id="1555241"/>
    <lineage>
        <taxon>Eukaryota</taxon>
        <taxon>Fungi</taxon>
        <taxon>Fungi incertae sedis</taxon>
        <taxon>Chytridiomycota</taxon>
        <taxon>Chytridiomycota incertae sedis</taxon>
        <taxon>Chytridiomycetes</taxon>
        <taxon>Caulochytriales</taxon>
        <taxon>Caulochytriaceae</taxon>
        <taxon>Caulochytrium</taxon>
    </lineage>
</organism>
<evidence type="ECO:0000259" key="4">
    <source>
        <dbReference type="Pfam" id="PF24520"/>
    </source>
</evidence>
<feature type="domain" description="KNTC1 third ARM-repeats" evidence="3">
    <location>
        <begin position="1829"/>
        <end position="2035"/>
    </location>
</feature>
<feature type="region of interest" description="Disordered" evidence="1">
    <location>
        <begin position="1555"/>
        <end position="1617"/>
    </location>
</feature>
<dbReference type="GO" id="GO:0031267">
    <property type="term" value="F:small GTPase binding"/>
    <property type="evidence" value="ECO:0007669"/>
    <property type="project" value="TreeGrafter"/>
</dbReference>
<dbReference type="InterPro" id="IPR055403">
    <property type="entry name" value="ARM_KNTC1_1st"/>
</dbReference>
<dbReference type="InterPro" id="IPR052802">
    <property type="entry name" value="KNTC1"/>
</dbReference>
<dbReference type="Pfam" id="PF10493">
    <property type="entry name" value="Rod_C"/>
    <property type="match status" value="1"/>
</dbReference>
<evidence type="ECO:0000259" key="3">
    <source>
        <dbReference type="Pfam" id="PF24515"/>
    </source>
</evidence>
<feature type="compositionally biased region" description="Gly residues" evidence="1">
    <location>
        <begin position="1598"/>
        <end position="1608"/>
    </location>
</feature>
<dbReference type="PANTHER" id="PTHR15688">
    <property type="entry name" value="KINETOCHORE-ASSOCIATED PROTEIN 1"/>
    <property type="match status" value="1"/>
</dbReference>
<gene>
    <name evidence="5" type="ORF">CXG81DRAFT_16804</name>
</gene>
<feature type="compositionally biased region" description="Low complexity" evidence="1">
    <location>
        <begin position="197"/>
        <end position="209"/>
    </location>
</feature>
<feature type="region of interest" description="Disordered" evidence="1">
    <location>
        <begin position="1686"/>
        <end position="1705"/>
    </location>
</feature>
<dbReference type="InterPro" id="IPR019527">
    <property type="entry name" value="RZZ-complex_KNTC1/ROD_C"/>
</dbReference>
<dbReference type="EMBL" id="ML014119">
    <property type="protein sequence ID" value="RKP03706.1"/>
    <property type="molecule type" value="Genomic_DNA"/>
</dbReference>
<dbReference type="STRING" id="1555241.A0A4P9XDU7"/>
<evidence type="ECO:0000313" key="5">
    <source>
        <dbReference type="EMBL" id="RKP03706.1"/>
    </source>
</evidence>